<dbReference type="GO" id="GO:0061630">
    <property type="term" value="F:ubiquitin protein ligase activity"/>
    <property type="evidence" value="ECO:0007669"/>
    <property type="project" value="TreeGrafter"/>
</dbReference>
<proteinExistence type="predicted"/>
<dbReference type="PANTHER" id="PTHR15710:SF88">
    <property type="entry name" value="RING-TYPE DOMAIN-CONTAINING PROTEIN"/>
    <property type="match status" value="1"/>
</dbReference>
<dbReference type="SMART" id="SM00184">
    <property type="entry name" value="RING"/>
    <property type="match status" value="1"/>
</dbReference>
<dbReference type="InterPro" id="IPR013083">
    <property type="entry name" value="Znf_RING/FYVE/PHD"/>
</dbReference>
<dbReference type="EnsemblPlants" id="EMT09539">
    <property type="protein sequence ID" value="EMT09539"/>
    <property type="gene ID" value="F775_42427"/>
</dbReference>
<evidence type="ECO:0000256" key="2">
    <source>
        <dbReference type="ARBA" id="ARBA00022771"/>
    </source>
</evidence>
<keyword evidence="2" id="KW-0863">Zinc-finger</keyword>
<evidence type="ECO:0000313" key="4">
    <source>
        <dbReference type="EnsemblPlants" id="EMT09539"/>
    </source>
</evidence>
<name>M8BRW4_AEGTA</name>
<keyword evidence="1" id="KW-0479">Metal-binding</keyword>
<organism evidence="4">
    <name type="scientific">Aegilops tauschii</name>
    <name type="common">Tausch's goatgrass</name>
    <name type="synonym">Aegilops squarrosa</name>
    <dbReference type="NCBI Taxonomy" id="37682"/>
    <lineage>
        <taxon>Eukaryota</taxon>
        <taxon>Viridiplantae</taxon>
        <taxon>Streptophyta</taxon>
        <taxon>Embryophyta</taxon>
        <taxon>Tracheophyta</taxon>
        <taxon>Spermatophyta</taxon>
        <taxon>Magnoliopsida</taxon>
        <taxon>Liliopsida</taxon>
        <taxon>Poales</taxon>
        <taxon>Poaceae</taxon>
        <taxon>BOP clade</taxon>
        <taxon>Pooideae</taxon>
        <taxon>Triticodae</taxon>
        <taxon>Triticeae</taxon>
        <taxon>Triticinae</taxon>
        <taxon>Aegilops</taxon>
    </lineage>
</organism>
<evidence type="ECO:0000256" key="3">
    <source>
        <dbReference type="ARBA" id="ARBA00022833"/>
    </source>
</evidence>
<sequence>MDTAEDLPQEGDGLVDVAVDGQLFRRSTLALLALFGAALNAADITLDVTAADAPNDLDPAVVAAVAEALKTVDAPLSDEGLNCPICLEDDDTASWKETPCGHRFHGRCVEKWLQAKGGCPMCRCQVVAMPIVAATDAPYRHFVIIQEYGQDGLRSAAKRGPCF</sequence>
<dbReference type="Gene3D" id="3.30.40.10">
    <property type="entry name" value="Zinc/RING finger domain, C3HC4 (zinc finger)"/>
    <property type="match status" value="1"/>
</dbReference>
<dbReference type="AlphaFoldDB" id="M8BRW4"/>
<dbReference type="Pfam" id="PF13639">
    <property type="entry name" value="zf-RING_2"/>
    <property type="match status" value="1"/>
</dbReference>
<dbReference type="SUPFAM" id="SSF57850">
    <property type="entry name" value="RING/U-box"/>
    <property type="match status" value="1"/>
</dbReference>
<dbReference type="InterPro" id="IPR001841">
    <property type="entry name" value="Znf_RING"/>
</dbReference>
<dbReference type="PROSITE" id="PS50089">
    <property type="entry name" value="ZF_RING_2"/>
    <property type="match status" value="1"/>
</dbReference>
<dbReference type="GO" id="GO:0008270">
    <property type="term" value="F:zinc ion binding"/>
    <property type="evidence" value="ECO:0007669"/>
    <property type="project" value="UniProtKB-KW"/>
</dbReference>
<dbReference type="GO" id="GO:0016567">
    <property type="term" value="P:protein ubiquitination"/>
    <property type="evidence" value="ECO:0007669"/>
    <property type="project" value="TreeGrafter"/>
</dbReference>
<dbReference type="PANTHER" id="PTHR15710">
    <property type="entry name" value="E3 UBIQUITIN-PROTEIN LIGASE PRAJA"/>
    <property type="match status" value="1"/>
</dbReference>
<accession>M8BRW4</accession>
<reference evidence="4" key="1">
    <citation type="submission" date="2015-06" db="UniProtKB">
        <authorList>
            <consortium name="EnsemblPlants"/>
        </authorList>
    </citation>
    <scope>IDENTIFICATION</scope>
</reference>
<protein>
    <submittedName>
        <fullName evidence="4">Uncharacterized protein</fullName>
    </submittedName>
</protein>
<dbReference type="GO" id="GO:0005737">
    <property type="term" value="C:cytoplasm"/>
    <property type="evidence" value="ECO:0007669"/>
    <property type="project" value="TreeGrafter"/>
</dbReference>
<keyword evidence="3" id="KW-0862">Zinc</keyword>
<evidence type="ECO:0000256" key="1">
    <source>
        <dbReference type="ARBA" id="ARBA00022723"/>
    </source>
</evidence>